<dbReference type="HOGENOM" id="CLU_1696725_0_0_1"/>
<dbReference type="AlphaFoldDB" id="A0A066WMT9"/>
<dbReference type="Proteomes" id="UP000027361">
    <property type="component" value="Unassembled WGS sequence"/>
</dbReference>
<feature type="chain" id="PRO_5001629186" description="Secreted protein" evidence="1">
    <location>
        <begin position="23"/>
        <end position="155"/>
    </location>
</feature>
<protein>
    <recommendedName>
        <fullName evidence="4">Secreted protein</fullName>
    </recommendedName>
</protein>
<organism evidence="2 3">
    <name type="scientific">Tilletiaria anomala (strain ATCC 24038 / CBS 436.72 / UBC 951)</name>
    <dbReference type="NCBI Taxonomy" id="1037660"/>
    <lineage>
        <taxon>Eukaryota</taxon>
        <taxon>Fungi</taxon>
        <taxon>Dikarya</taxon>
        <taxon>Basidiomycota</taxon>
        <taxon>Ustilaginomycotina</taxon>
        <taxon>Exobasidiomycetes</taxon>
        <taxon>Georgefischeriales</taxon>
        <taxon>Tilletiariaceae</taxon>
        <taxon>Tilletiaria</taxon>
    </lineage>
</organism>
<keyword evidence="3" id="KW-1185">Reference proteome</keyword>
<dbReference type="RefSeq" id="XP_013245135.1">
    <property type="nucleotide sequence ID" value="XM_013389681.1"/>
</dbReference>
<evidence type="ECO:0000313" key="3">
    <source>
        <dbReference type="Proteomes" id="UP000027361"/>
    </source>
</evidence>
<evidence type="ECO:0000313" key="2">
    <source>
        <dbReference type="EMBL" id="KDN52314.1"/>
    </source>
</evidence>
<dbReference type="GeneID" id="25261716"/>
<evidence type="ECO:0008006" key="4">
    <source>
        <dbReference type="Google" id="ProtNLM"/>
    </source>
</evidence>
<sequence length="155" mass="16585">MLQALQLLESLCMCAGLYSVHAQTDRRCRTRCTCCSAGEVRLKGGAINESQSTVRAGQTARVQQADRGLRAGGAIGMHGIKHARAGAKENECVAIGCGVQWVGLRPEPVCSLAIFTIVQCWRLVLGRWGAVTRTVPGYSLLTDCGKAAAGRVERR</sequence>
<dbReference type="InParanoid" id="A0A066WMT9"/>
<proteinExistence type="predicted"/>
<comment type="caution">
    <text evidence="2">The sequence shown here is derived from an EMBL/GenBank/DDBJ whole genome shotgun (WGS) entry which is preliminary data.</text>
</comment>
<keyword evidence="1" id="KW-0732">Signal</keyword>
<feature type="signal peptide" evidence="1">
    <location>
        <begin position="1"/>
        <end position="22"/>
    </location>
</feature>
<accession>A0A066WMT9</accession>
<dbReference type="EMBL" id="JMSN01000011">
    <property type="protein sequence ID" value="KDN52314.1"/>
    <property type="molecule type" value="Genomic_DNA"/>
</dbReference>
<reference evidence="2 3" key="1">
    <citation type="submission" date="2014-05" db="EMBL/GenBank/DDBJ databases">
        <title>Draft genome sequence of a rare smut relative, Tilletiaria anomala UBC 951.</title>
        <authorList>
            <consortium name="DOE Joint Genome Institute"/>
            <person name="Toome M."/>
            <person name="Kuo A."/>
            <person name="Henrissat B."/>
            <person name="Lipzen A."/>
            <person name="Tritt A."/>
            <person name="Yoshinaga Y."/>
            <person name="Zane M."/>
            <person name="Barry K."/>
            <person name="Grigoriev I.V."/>
            <person name="Spatafora J.W."/>
            <person name="Aimea M.C."/>
        </authorList>
    </citation>
    <scope>NUCLEOTIDE SEQUENCE [LARGE SCALE GENOMIC DNA]</scope>
    <source>
        <strain evidence="2 3">UBC 951</strain>
    </source>
</reference>
<gene>
    <name evidence="2" type="ORF">K437DRAFT_15840</name>
</gene>
<evidence type="ECO:0000256" key="1">
    <source>
        <dbReference type="SAM" id="SignalP"/>
    </source>
</evidence>
<name>A0A066WMT9_TILAU</name>